<proteinExistence type="predicted"/>
<feature type="compositionally biased region" description="Polar residues" evidence="1">
    <location>
        <begin position="1"/>
        <end position="17"/>
    </location>
</feature>
<organism evidence="2 3">
    <name type="scientific">Streptacidiphilus alkalitolerans</name>
    <dbReference type="NCBI Taxonomy" id="3342712"/>
    <lineage>
        <taxon>Bacteria</taxon>
        <taxon>Bacillati</taxon>
        <taxon>Actinomycetota</taxon>
        <taxon>Actinomycetes</taxon>
        <taxon>Kitasatosporales</taxon>
        <taxon>Streptomycetaceae</taxon>
        <taxon>Streptacidiphilus</taxon>
    </lineage>
</organism>
<feature type="region of interest" description="Disordered" evidence="1">
    <location>
        <begin position="1"/>
        <end position="51"/>
    </location>
</feature>
<dbReference type="Proteomes" id="UP001592530">
    <property type="component" value="Unassembled WGS sequence"/>
</dbReference>
<comment type="caution">
    <text evidence="2">The sequence shown here is derived from an EMBL/GenBank/DDBJ whole genome shotgun (WGS) entry which is preliminary data.</text>
</comment>
<dbReference type="RefSeq" id="WP_380559459.1">
    <property type="nucleotide sequence ID" value="NZ_JBHEZY010000024.1"/>
</dbReference>
<evidence type="ECO:0000256" key="1">
    <source>
        <dbReference type="SAM" id="MobiDB-lite"/>
    </source>
</evidence>
<sequence>MSDHQINGDTAHQTQRPYLTAEEARRQQADEELRRAREAAAKAKQPVPATG</sequence>
<reference evidence="2 3" key="1">
    <citation type="submission" date="2024-09" db="EMBL/GenBank/DDBJ databases">
        <authorList>
            <person name="Lee S.D."/>
        </authorList>
    </citation>
    <scope>NUCLEOTIDE SEQUENCE [LARGE SCALE GENOMIC DNA]</scope>
    <source>
        <strain evidence="2 3">N1-3</strain>
    </source>
</reference>
<accession>A0ABV6XCW8</accession>
<feature type="compositionally biased region" description="Basic and acidic residues" evidence="1">
    <location>
        <begin position="22"/>
        <end position="41"/>
    </location>
</feature>
<evidence type="ECO:0000313" key="2">
    <source>
        <dbReference type="EMBL" id="MFC1436037.1"/>
    </source>
</evidence>
<name>A0ABV6XCW8_9ACTN</name>
<evidence type="ECO:0000313" key="3">
    <source>
        <dbReference type="Proteomes" id="UP001592530"/>
    </source>
</evidence>
<dbReference type="EMBL" id="JBHEZY010000024">
    <property type="protein sequence ID" value="MFC1436037.1"/>
    <property type="molecule type" value="Genomic_DNA"/>
</dbReference>
<gene>
    <name evidence="2" type="ORF">ACEZDB_35930</name>
</gene>
<protein>
    <submittedName>
        <fullName evidence="2">Uncharacterized protein</fullName>
    </submittedName>
</protein>